<feature type="region of interest" description="Disordered" evidence="1">
    <location>
        <begin position="158"/>
        <end position="185"/>
    </location>
</feature>
<dbReference type="Proteomes" id="UP000580250">
    <property type="component" value="Unassembled WGS sequence"/>
</dbReference>
<reference evidence="2 3" key="1">
    <citation type="submission" date="2020-08" db="EMBL/GenBank/DDBJ databases">
        <authorList>
            <person name="Koutsovoulos G."/>
            <person name="Danchin GJ E."/>
        </authorList>
    </citation>
    <scope>NUCLEOTIDE SEQUENCE [LARGE SCALE GENOMIC DNA]</scope>
</reference>
<feature type="region of interest" description="Disordered" evidence="1">
    <location>
        <begin position="1"/>
        <end position="25"/>
    </location>
</feature>
<comment type="caution">
    <text evidence="2">The sequence shown here is derived from an EMBL/GenBank/DDBJ whole genome shotgun (WGS) entry which is preliminary data.</text>
</comment>
<dbReference type="AlphaFoldDB" id="A0A6V7TQ26"/>
<name>A0A6V7TQ26_MELEN</name>
<feature type="compositionally biased region" description="Polar residues" evidence="1">
    <location>
        <begin position="1"/>
        <end position="11"/>
    </location>
</feature>
<evidence type="ECO:0000313" key="3">
    <source>
        <dbReference type="Proteomes" id="UP000580250"/>
    </source>
</evidence>
<evidence type="ECO:0000313" key="2">
    <source>
        <dbReference type="EMBL" id="CAD2130111.1"/>
    </source>
</evidence>
<proteinExistence type="predicted"/>
<evidence type="ECO:0000256" key="1">
    <source>
        <dbReference type="SAM" id="MobiDB-lite"/>
    </source>
</evidence>
<feature type="compositionally biased region" description="Basic and acidic residues" evidence="1">
    <location>
        <begin position="12"/>
        <end position="24"/>
    </location>
</feature>
<sequence length="185" mass="20943">MSAKKVNSSIDVKQKEKKNEKPKIEPAPIVIVDEIPDIGENDGDVKTAVKMEVEDLSLTKVTTDKKVKKKKMVFVDSKEVQCDLGPDKKEGAPPAVDSLLYSAYYHPVSQLTPHEHADMCECIQTSTFKMSLFSDLKTKMNDKEYTFNNMKKIWPEKDKAAKDKKDKGTGRVTEKDNKETGRLYI</sequence>
<protein>
    <submittedName>
        <fullName evidence="2">Uncharacterized protein</fullName>
    </submittedName>
</protein>
<dbReference type="EMBL" id="CAJEWN010000009">
    <property type="protein sequence ID" value="CAD2130111.1"/>
    <property type="molecule type" value="Genomic_DNA"/>
</dbReference>
<organism evidence="2 3">
    <name type="scientific">Meloidogyne enterolobii</name>
    <name type="common">Root-knot nematode worm</name>
    <name type="synonym">Meloidogyne mayaguensis</name>
    <dbReference type="NCBI Taxonomy" id="390850"/>
    <lineage>
        <taxon>Eukaryota</taxon>
        <taxon>Metazoa</taxon>
        <taxon>Ecdysozoa</taxon>
        <taxon>Nematoda</taxon>
        <taxon>Chromadorea</taxon>
        <taxon>Rhabditida</taxon>
        <taxon>Tylenchina</taxon>
        <taxon>Tylenchomorpha</taxon>
        <taxon>Tylenchoidea</taxon>
        <taxon>Meloidogynidae</taxon>
        <taxon>Meloidogyninae</taxon>
        <taxon>Meloidogyne</taxon>
    </lineage>
</organism>
<accession>A0A6V7TQ26</accession>
<gene>
    <name evidence="2" type="ORF">MENT_LOCUS2839</name>
</gene>